<reference evidence="1 2" key="1">
    <citation type="submission" date="2016-10" db="EMBL/GenBank/DDBJ databases">
        <authorList>
            <person name="de Groot N.N."/>
        </authorList>
    </citation>
    <scope>NUCLEOTIDE SEQUENCE [LARGE SCALE GENOMIC DNA]</scope>
    <source>
        <strain evidence="1 2">AB35.6</strain>
    </source>
</reference>
<protein>
    <submittedName>
        <fullName evidence="1">Uncharacterized protein</fullName>
    </submittedName>
</protein>
<dbReference type="Proteomes" id="UP000182409">
    <property type="component" value="Unassembled WGS sequence"/>
</dbReference>
<sequence>MGNPEHMAQEPAGQIAQQPEEYEAGYAARHENQPYSLTATRSWQGGWTDADCEIKKPWARTTIQQDSLPFFGTGSQARREGISFDTFRTEEWKRGWIEADIALGIEDLVRAEVLR</sequence>
<dbReference type="EMBL" id="FNSD01000001">
    <property type="protein sequence ID" value="SEB54360.1"/>
    <property type="molecule type" value="Genomic_DNA"/>
</dbReference>
<dbReference type="OrthoDB" id="120563at2"/>
<gene>
    <name evidence="1" type="ORF">SAMN05443244_1044</name>
</gene>
<dbReference type="AlphaFoldDB" id="A0A1H4K756"/>
<evidence type="ECO:0000313" key="2">
    <source>
        <dbReference type="Proteomes" id="UP000182409"/>
    </source>
</evidence>
<dbReference type="RefSeq" id="WP_074655784.1">
    <property type="nucleotide sequence ID" value="NZ_FNSD01000001.1"/>
</dbReference>
<evidence type="ECO:0000313" key="1">
    <source>
        <dbReference type="EMBL" id="SEB54360.1"/>
    </source>
</evidence>
<name>A0A1H4K756_9BACT</name>
<organism evidence="1 2">
    <name type="scientific">Terriglobus roseus</name>
    <dbReference type="NCBI Taxonomy" id="392734"/>
    <lineage>
        <taxon>Bacteria</taxon>
        <taxon>Pseudomonadati</taxon>
        <taxon>Acidobacteriota</taxon>
        <taxon>Terriglobia</taxon>
        <taxon>Terriglobales</taxon>
        <taxon>Acidobacteriaceae</taxon>
        <taxon>Terriglobus</taxon>
    </lineage>
</organism>
<accession>A0A1H4K756</accession>
<proteinExistence type="predicted"/>